<dbReference type="SUPFAM" id="SSF48452">
    <property type="entry name" value="TPR-like"/>
    <property type="match status" value="3"/>
</dbReference>
<evidence type="ECO:0008006" key="5">
    <source>
        <dbReference type="Google" id="ProtNLM"/>
    </source>
</evidence>
<evidence type="ECO:0000256" key="2">
    <source>
        <dbReference type="SAM" id="MobiDB-lite"/>
    </source>
</evidence>
<feature type="compositionally biased region" description="Low complexity" evidence="2">
    <location>
        <begin position="221"/>
        <end position="235"/>
    </location>
</feature>
<dbReference type="InterPro" id="IPR019734">
    <property type="entry name" value="TPR_rpt"/>
</dbReference>
<dbReference type="Pfam" id="PF13424">
    <property type="entry name" value="TPR_12"/>
    <property type="match status" value="2"/>
</dbReference>
<dbReference type="Pfam" id="PF13374">
    <property type="entry name" value="TPR_10"/>
    <property type="match status" value="1"/>
</dbReference>
<accession>A0A9D4V9U3</accession>
<comment type="caution">
    <text evidence="3">The sequence shown here is derived from an EMBL/GenBank/DDBJ whole genome shotgun (WGS) entry which is preliminary data.</text>
</comment>
<dbReference type="EMBL" id="JABFUD020000003">
    <property type="protein sequence ID" value="KAI5082115.1"/>
    <property type="molecule type" value="Genomic_DNA"/>
</dbReference>
<name>A0A9D4V9U3_ADICA</name>
<keyword evidence="4" id="KW-1185">Reference proteome</keyword>
<dbReference type="Gene3D" id="1.25.40.10">
    <property type="entry name" value="Tetratricopeptide repeat domain"/>
    <property type="match status" value="3"/>
</dbReference>
<feature type="repeat" description="TPR" evidence="1">
    <location>
        <begin position="532"/>
        <end position="565"/>
    </location>
</feature>
<dbReference type="PROSITE" id="PS50005">
    <property type="entry name" value="TPR"/>
    <property type="match status" value="1"/>
</dbReference>
<proteinExistence type="predicted"/>
<keyword evidence="1" id="KW-0802">TPR repeat</keyword>
<dbReference type="PANTHER" id="PTHR46284:SF5">
    <property type="entry name" value="PROTEIN KINESIN LIGHT CHAIN-RELATED 3"/>
    <property type="match status" value="1"/>
</dbReference>
<feature type="compositionally biased region" description="Basic and acidic residues" evidence="2">
    <location>
        <begin position="290"/>
        <end position="300"/>
    </location>
</feature>
<dbReference type="AlphaFoldDB" id="A0A9D4V9U3"/>
<feature type="region of interest" description="Disordered" evidence="2">
    <location>
        <begin position="101"/>
        <end position="320"/>
    </location>
</feature>
<feature type="compositionally biased region" description="Basic residues" evidence="2">
    <location>
        <begin position="198"/>
        <end position="210"/>
    </location>
</feature>
<dbReference type="OrthoDB" id="5986190at2759"/>
<feature type="compositionally biased region" description="Polar residues" evidence="2">
    <location>
        <begin position="152"/>
        <end position="161"/>
    </location>
</feature>
<reference evidence="3" key="1">
    <citation type="submission" date="2021-01" db="EMBL/GenBank/DDBJ databases">
        <title>Adiantum capillus-veneris genome.</title>
        <authorList>
            <person name="Fang Y."/>
            <person name="Liao Q."/>
        </authorList>
    </citation>
    <scope>NUCLEOTIDE SEQUENCE</scope>
    <source>
        <strain evidence="3">H3</strain>
        <tissue evidence="3">Leaf</tissue>
    </source>
</reference>
<protein>
    <recommendedName>
        <fullName evidence="5">Kinesin light chain</fullName>
    </recommendedName>
</protein>
<evidence type="ECO:0000313" key="4">
    <source>
        <dbReference type="Proteomes" id="UP000886520"/>
    </source>
</evidence>
<evidence type="ECO:0000313" key="3">
    <source>
        <dbReference type="EMBL" id="KAI5082115.1"/>
    </source>
</evidence>
<dbReference type="InterPro" id="IPR011990">
    <property type="entry name" value="TPR-like_helical_dom_sf"/>
</dbReference>
<feature type="compositionally biased region" description="Polar residues" evidence="2">
    <location>
        <begin position="302"/>
        <end position="314"/>
    </location>
</feature>
<feature type="compositionally biased region" description="Basic and acidic residues" evidence="2">
    <location>
        <begin position="164"/>
        <end position="182"/>
    </location>
</feature>
<gene>
    <name evidence="3" type="ORF">GOP47_0001858</name>
</gene>
<dbReference type="Proteomes" id="UP000886520">
    <property type="component" value="Chromosome 2"/>
</dbReference>
<evidence type="ECO:0000256" key="1">
    <source>
        <dbReference type="PROSITE-ProRule" id="PRU00339"/>
    </source>
</evidence>
<dbReference type="PANTHER" id="PTHR46284">
    <property type="entry name" value="PROTEIN KINESIN LIGHT CHAIN-RELATED 3"/>
    <property type="match status" value="1"/>
</dbReference>
<sequence length="819" mass="88811">MPSVDSNGPLLFLQQNNGNFYGEGLSVRRYTSPGSLQNYASESTQQEIVEAHMDDEYDEEDAAFCAEAEAFARKCDVHELAVKRLVEDLVEDDELEASAKLMSVPNGGLESSSVVEASEEASKEGNNRNSQEQSEVDEAADMASSPYAHIENTGSKTTATCGNDRAERNNSAHGDLPSENRTQHQANKRSGGNQNGKNSHHPVSKKRIQHVKLASHEKTSSRSPPSNNCNSPNPTSDRKLASKPGKVHANSVSSKRFTQEESKGQCLTENETTQSKVKEFARSRKPATGIDRRRALRDDESAVSSEFRSSNASHDNLESGPSLFKMAKRAIASGDKPQKALEYAMRAAKAYETAADGKPSLDLVMCLHVLAALHSSLGQFDEAVTVLENSLNMAMLKMGGQEHALAAFAGYMQLGDTLALTGKGEESLAAYCTGLEVQMGALGEKDPRVGETCRYLAEAHAQALQFDKAEELCQQALAIHKEHSVPASIEEATDRRLMGLIYNGKGQHEAALEQLVLASMALISNGRAVEVAAVDASIGDTYVLLGRLDEAVISYQKALKVLKASKGENHVAVASLYISLAQLYFKTGKLRESRAYCESALRIYTKQGGGHSLEEVATGLTEMAIIYESLNERELALSFLQKALAILETAPGQQSAVAGVEAQIGVFHYLHGNYADARDFFGKALSKLKASAEKNSPLFGIVLNQMGLACVQLSDIQMAVDIFEESRAILEAVCGLHHPDTLSVYSNLAGAYDALGRLDDAIAVLQYTLEAREDMHGLEDMEAEDERARLAELLKEAGRPKTRRYHSILDSTLETGAKC</sequence>
<organism evidence="3 4">
    <name type="scientific">Adiantum capillus-veneris</name>
    <name type="common">Maidenhair fern</name>
    <dbReference type="NCBI Taxonomy" id="13818"/>
    <lineage>
        <taxon>Eukaryota</taxon>
        <taxon>Viridiplantae</taxon>
        <taxon>Streptophyta</taxon>
        <taxon>Embryophyta</taxon>
        <taxon>Tracheophyta</taxon>
        <taxon>Polypodiopsida</taxon>
        <taxon>Polypodiidae</taxon>
        <taxon>Polypodiales</taxon>
        <taxon>Pteridineae</taxon>
        <taxon>Pteridaceae</taxon>
        <taxon>Vittarioideae</taxon>
        <taxon>Adiantum</taxon>
    </lineage>
</organism>
<feature type="compositionally biased region" description="Polar residues" evidence="2">
    <location>
        <begin position="183"/>
        <end position="197"/>
    </location>
</feature>
<feature type="compositionally biased region" description="Polar residues" evidence="2">
    <location>
        <begin position="265"/>
        <end position="275"/>
    </location>
</feature>
<dbReference type="SMART" id="SM00028">
    <property type="entry name" value="TPR"/>
    <property type="match status" value="8"/>
</dbReference>